<reference evidence="2" key="1">
    <citation type="submission" date="2022-09" db="EMBL/GenBank/DDBJ databases">
        <title>Intensive care unit water sources are persistently colonized with multi-drug resistant bacteria and are the site of extensive horizontal gene transfer of antibiotic resistance genes.</title>
        <authorList>
            <person name="Diorio-Toth L."/>
        </authorList>
    </citation>
    <scope>NUCLEOTIDE SEQUENCE</scope>
    <source>
        <strain evidence="2">GD03832</strain>
    </source>
</reference>
<organism evidence="2 3">
    <name type="scientific">Comamonas thiooxydans</name>
    <dbReference type="NCBI Taxonomy" id="363952"/>
    <lineage>
        <taxon>Bacteria</taxon>
        <taxon>Pseudomonadati</taxon>
        <taxon>Pseudomonadota</taxon>
        <taxon>Betaproteobacteria</taxon>
        <taxon>Burkholderiales</taxon>
        <taxon>Comamonadaceae</taxon>
        <taxon>Comamonas</taxon>
    </lineage>
</organism>
<accession>A0AA42Q0D7</accession>
<dbReference type="AlphaFoldDB" id="A0AA42Q0D7"/>
<comment type="caution">
    <text evidence="2">The sequence shown here is derived from an EMBL/GenBank/DDBJ whole genome shotgun (WGS) entry which is preliminary data.</text>
</comment>
<proteinExistence type="predicted"/>
<feature type="coiled-coil region" evidence="1">
    <location>
        <begin position="1"/>
        <end position="49"/>
    </location>
</feature>
<keyword evidence="1" id="KW-0175">Coiled coil</keyword>
<evidence type="ECO:0008006" key="4">
    <source>
        <dbReference type="Google" id="ProtNLM"/>
    </source>
</evidence>
<name>A0AA42Q0D7_9BURK</name>
<protein>
    <recommendedName>
        <fullName evidence="4">Transposase</fullName>
    </recommendedName>
</protein>
<dbReference type="RefSeq" id="WP_280008329.1">
    <property type="nucleotide sequence ID" value="NZ_JAOCEK010000008.1"/>
</dbReference>
<sequence>MFGIIKENKELKQKIEELETLVLIRQLEIFNLEWQIDEMKKEKEKKEDIC</sequence>
<gene>
    <name evidence="2" type="ORF">N5D63_12535</name>
</gene>
<evidence type="ECO:0000256" key="1">
    <source>
        <dbReference type="SAM" id="Coils"/>
    </source>
</evidence>
<evidence type="ECO:0000313" key="2">
    <source>
        <dbReference type="EMBL" id="MDH1334963.1"/>
    </source>
</evidence>
<evidence type="ECO:0000313" key="3">
    <source>
        <dbReference type="Proteomes" id="UP001161065"/>
    </source>
</evidence>
<dbReference type="Proteomes" id="UP001161065">
    <property type="component" value="Unassembled WGS sequence"/>
</dbReference>
<dbReference type="EMBL" id="JAOCEK010000008">
    <property type="protein sequence ID" value="MDH1334963.1"/>
    <property type="molecule type" value="Genomic_DNA"/>
</dbReference>